<evidence type="ECO:0000313" key="2">
    <source>
        <dbReference type="EMBL" id="NYE94468.1"/>
    </source>
</evidence>
<name>A0A7Y9LRX4_9MICC</name>
<protein>
    <submittedName>
        <fullName evidence="2">Uncharacterized protein</fullName>
    </submittedName>
</protein>
<evidence type="ECO:0000313" key="3">
    <source>
        <dbReference type="Proteomes" id="UP000521748"/>
    </source>
</evidence>
<dbReference type="RefSeq" id="WP_179388228.1">
    <property type="nucleotide sequence ID" value="NZ_JACBYQ010000001.1"/>
</dbReference>
<evidence type="ECO:0000256" key="1">
    <source>
        <dbReference type="SAM" id="Phobius"/>
    </source>
</evidence>
<dbReference type="Proteomes" id="UP000521748">
    <property type="component" value="Unassembled WGS sequence"/>
</dbReference>
<keyword evidence="1" id="KW-0812">Transmembrane</keyword>
<proteinExistence type="predicted"/>
<keyword evidence="1" id="KW-1133">Transmembrane helix</keyword>
<accession>A0A7Y9LRX4</accession>
<gene>
    <name evidence="2" type="ORF">FHU41_000689</name>
</gene>
<dbReference type="EMBL" id="JACBYQ010000001">
    <property type="protein sequence ID" value="NYE94468.1"/>
    <property type="molecule type" value="Genomic_DNA"/>
</dbReference>
<organism evidence="2 3">
    <name type="scientific">Psychromicrobium silvestre</name>
    <dbReference type="NCBI Taxonomy" id="1645614"/>
    <lineage>
        <taxon>Bacteria</taxon>
        <taxon>Bacillati</taxon>
        <taxon>Actinomycetota</taxon>
        <taxon>Actinomycetes</taxon>
        <taxon>Micrococcales</taxon>
        <taxon>Micrococcaceae</taxon>
        <taxon>Psychromicrobium</taxon>
    </lineage>
</organism>
<dbReference type="AlphaFoldDB" id="A0A7Y9LRX4"/>
<keyword evidence="3" id="KW-1185">Reference proteome</keyword>
<sequence>MPGDSSGFFPPLDYAMLWLVLGIALLALVAAWYFSVFYATRKRLPVGEIPMPPRKLLSLRARYLAQIDQIAAQHQAGQLSARAAHQKLSVAVRGFAQELTGVKTGRMTLAEVRSAGLPLVGDAVEVFYPAEFGVQDAQSLGHSADIARQLVSTWS</sequence>
<comment type="caution">
    <text evidence="2">The sequence shown here is derived from an EMBL/GenBank/DDBJ whole genome shotgun (WGS) entry which is preliminary data.</text>
</comment>
<keyword evidence="1" id="KW-0472">Membrane</keyword>
<feature type="transmembrane region" description="Helical" evidence="1">
    <location>
        <begin position="15"/>
        <end position="34"/>
    </location>
</feature>
<reference evidence="2 3" key="1">
    <citation type="submission" date="2020-07" db="EMBL/GenBank/DDBJ databases">
        <title>Sequencing the genomes of 1000 actinobacteria strains.</title>
        <authorList>
            <person name="Klenk H.-P."/>
        </authorList>
    </citation>
    <scope>NUCLEOTIDE SEQUENCE [LARGE SCALE GENOMIC DNA]</scope>
    <source>
        <strain evidence="2 3">DSM 102047</strain>
    </source>
</reference>